<gene>
    <name evidence="7" type="primary">LOC110793717</name>
</gene>
<evidence type="ECO:0000256" key="3">
    <source>
        <dbReference type="ARBA" id="ARBA00022490"/>
    </source>
</evidence>
<dbReference type="Proteomes" id="UP000813463">
    <property type="component" value="Chromosome 1"/>
</dbReference>
<keyword evidence="4" id="KW-0676">Redox-active center</keyword>
<dbReference type="Gene3D" id="3.40.30.10">
    <property type="entry name" value="Glutaredoxin"/>
    <property type="match status" value="1"/>
</dbReference>
<evidence type="ECO:0000259" key="5">
    <source>
        <dbReference type="Pfam" id="PF00462"/>
    </source>
</evidence>
<evidence type="ECO:0000256" key="4">
    <source>
        <dbReference type="ARBA" id="ARBA00023284"/>
    </source>
</evidence>
<evidence type="ECO:0000256" key="2">
    <source>
        <dbReference type="ARBA" id="ARBA00007568"/>
    </source>
</evidence>
<evidence type="ECO:0000256" key="1">
    <source>
        <dbReference type="ARBA" id="ARBA00004496"/>
    </source>
</evidence>
<dbReference type="NCBIfam" id="TIGR02189">
    <property type="entry name" value="GlrX-like_plant"/>
    <property type="match status" value="1"/>
</dbReference>
<dbReference type="GO" id="GO:0005737">
    <property type="term" value="C:cytoplasm"/>
    <property type="evidence" value="ECO:0007669"/>
    <property type="project" value="UniProtKB-SubCell"/>
</dbReference>
<evidence type="ECO:0000313" key="6">
    <source>
        <dbReference type="Proteomes" id="UP000813463"/>
    </source>
</evidence>
<reference evidence="6" key="1">
    <citation type="journal article" date="2021" name="Nat. Commun.">
        <title>Genomic analyses provide insights into spinach domestication and the genetic basis of agronomic traits.</title>
        <authorList>
            <person name="Cai X."/>
            <person name="Sun X."/>
            <person name="Xu C."/>
            <person name="Sun H."/>
            <person name="Wang X."/>
            <person name="Ge C."/>
            <person name="Zhang Z."/>
            <person name="Wang Q."/>
            <person name="Fei Z."/>
            <person name="Jiao C."/>
            <person name="Wang Q."/>
        </authorList>
    </citation>
    <scope>NUCLEOTIDE SEQUENCE [LARGE SCALE GENOMIC DNA]</scope>
    <source>
        <strain evidence="6">cv. Varoflay</strain>
    </source>
</reference>
<comment type="similarity">
    <text evidence="2">Belongs to the glutaredoxin family. CC-type subfamily.</text>
</comment>
<reference evidence="7" key="2">
    <citation type="submission" date="2025-08" db="UniProtKB">
        <authorList>
            <consortium name="RefSeq"/>
        </authorList>
    </citation>
    <scope>IDENTIFICATION</scope>
    <source>
        <tissue evidence="7">Leaf</tissue>
    </source>
</reference>
<dbReference type="RefSeq" id="XP_021854308.1">
    <property type="nucleotide sequence ID" value="XM_021998616.2"/>
</dbReference>
<keyword evidence="6" id="KW-1185">Reference proteome</keyword>
<dbReference type="AlphaFoldDB" id="A0A9R0IRP8"/>
<dbReference type="PROSITE" id="PS51354">
    <property type="entry name" value="GLUTAREDOXIN_2"/>
    <property type="match status" value="1"/>
</dbReference>
<organism evidence="6 7">
    <name type="scientific">Spinacia oleracea</name>
    <name type="common">Spinach</name>
    <dbReference type="NCBI Taxonomy" id="3562"/>
    <lineage>
        <taxon>Eukaryota</taxon>
        <taxon>Viridiplantae</taxon>
        <taxon>Streptophyta</taxon>
        <taxon>Embryophyta</taxon>
        <taxon>Tracheophyta</taxon>
        <taxon>Spermatophyta</taxon>
        <taxon>Magnoliopsida</taxon>
        <taxon>eudicotyledons</taxon>
        <taxon>Gunneridae</taxon>
        <taxon>Pentapetalae</taxon>
        <taxon>Caryophyllales</taxon>
        <taxon>Chenopodiaceae</taxon>
        <taxon>Chenopodioideae</taxon>
        <taxon>Anserineae</taxon>
        <taxon>Spinacia</taxon>
    </lineage>
</organism>
<dbReference type="PANTHER" id="PTHR10168">
    <property type="entry name" value="GLUTAREDOXIN"/>
    <property type="match status" value="1"/>
</dbReference>
<comment type="subcellular location">
    <subcellularLocation>
        <location evidence="1">Cytoplasm</location>
    </subcellularLocation>
</comment>
<sequence>MERVNELAKTKAAVIFSKSTDCMSHSIVTLFHELGASPAVYELDHHPRGWEMEWALQHLGCKPTVPAVFIGGIYVGSATDVLAAHLNGSLKHRLIQAKAIWL</sequence>
<dbReference type="GeneID" id="110793717"/>
<dbReference type="OrthoDB" id="418495at2759"/>
<evidence type="ECO:0000313" key="7">
    <source>
        <dbReference type="RefSeq" id="XP_021854308.1"/>
    </source>
</evidence>
<dbReference type="SUPFAM" id="SSF52833">
    <property type="entry name" value="Thioredoxin-like"/>
    <property type="match status" value="1"/>
</dbReference>
<name>A0A9R0IRP8_SPIOL</name>
<dbReference type="InterPro" id="IPR036249">
    <property type="entry name" value="Thioredoxin-like_sf"/>
</dbReference>
<protein>
    <submittedName>
        <fullName evidence="7">Glutaredoxin-C11-like</fullName>
    </submittedName>
</protein>
<feature type="domain" description="Glutaredoxin" evidence="5">
    <location>
        <begin position="14"/>
        <end position="74"/>
    </location>
</feature>
<dbReference type="Pfam" id="PF00462">
    <property type="entry name" value="Glutaredoxin"/>
    <property type="match status" value="1"/>
</dbReference>
<dbReference type="InterPro" id="IPR002109">
    <property type="entry name" value="Glutaredoxin"/>
</dbReference>
<accession>A0A9R0IRP8</accession>
<keyword evidence="3" id="KW-0963">Cytoplasm</keyword>
<proteinExistence type="inferred from homology"/>
<dbReference type="InterPro" id="IPR011905">
    <property type="entry name" value="GlrX-like_pln_2"/>
</dbReference>
<dbReference type="CDD" id="cd03419">
    <property type="entry name" value="GRX_GRXh_1_2_like"/>
    <property type="match status" value="1"/>
</dbReference>
<dbReference type="KEGG" id="soe:110793717"/>